<name>A0AAV4Q2E0_CAEEX</name>
<dbReference type="EMBL" id="BPLR01005454">
    <property type="protein sequence ID" value="GIY02547.1"/>
    <property type="molecule type" value="Genomic_DNA"/>
</dbReference>
<evidence type="ECO:0000256" key="4">
    <source>
        <dbReference type="ARBA" id="ARBA00022801"/>
    </source>
</evidence>
<dbReference type="GO" id="GO:0005615">
    <property type="term" value="C:extracellular space"/>
    <property type="evidence" value="ECO:0007669"/>
    <property type="project" value="TreeGrafter"/>
</dbReference>
<dbReference type="InterPro" id="IPR009003">
    <property type="entry name" value="Peptidase_S1_PA"/>
</dbReference>
<feature type="non-terminal residue" evidence="7">
    <location>
        <position position="1"/>
    </location>
</feature>
<evidence type="ECO:0000256" key="3">
    <source>
        <dbReference type="ARBA" id="ARBA00022670"/>
    </source>
</evidence>
<protein>
    <recommendedName>
        <fullName evidence="6">Peptidase S1 domain-containing protein</fullName>
    </recommendedName>
</protein>
<organism evidence="7 8">
    <name type="scientific">Caerostris extrusa</name>
    <name type="common">Bark spider</name>
    <name type="synonym">Caerostris bankana</name>
    <dbReference type="NCBI Taxonomy" id="172846"/>
    <lineage>
        <taxon>Eukaryota</taxon>
        <taxon>Metazoa</taxon>
        <taxon>Ecdysozoa</taxon>
        <taxon>Arthropoda</taxon>
        <taxon>Chelicerata</taxon>
        <taxon>Arachnida</taxon>
        <taxon>Araneae</taxon>
        <taxon>Araneomorphae</taxon>
        <taxon>Entelegynae</taxon>
        <taxon>Araneoidea</taxon>
        <taxon>Araneidae</taxon>
        <taxon>Caerostris</taxon>
    </lineage>
</organism>
<dbReference type="Proteomes" id="UP001054945">
    <property type="component" value="Unassembled WGS sequence"/>
</dbReference>
<dbReference type="AlphaFoldDB" id="A0AAV4Q2E0"/>
<dbReference type="InterPro" id="IPR043504">
    <property type="entry name" value="Peptidase_S1_PA_chymotrypsin"/>
</dbReference>
<reference evidence="7 8" key="1">
    <citation type="submission" date="2021-06" db="EMBL/GenBank/DDBJ databases">
        <title>Caerostris extrusa draft genome.</title>
        <authorList>
            <person name="Kono N."/>
            <person name="Arakawa K."/>
        </authorList>
    </citation>
    <scope>NUCLEOTIDE SEQUENCE [LARGE SCALE GENOMIC DNA]</scope>
</reference>
<evidence type="ECO:0000313" key="8">
    <source>
        <dbReference type="Proteomes" id="UP001054945"/>
    </source>
</evidence>
<dbReference type="GO" id="GO:0004252">
    <property type="term" value="F:serine-type endopeptidase activity"/>
    <property type="evidence" value="ECO:0007669"/>
    <property type="project" value="InterPro"/>
</dbReference>
<evidence type="ECO:0000256" key="2">
    <source>
        <dbReference type="ARBA" id="ARBA00022525"/>
    </source>
</evidence>
<comment type="subcellular location">
    <subcellularLocation>
        <location evidence="1">Secreted</location>
    </subcellularLocation>
</comment>
<dbReference type="Gene3D" id="2.40.10.10">
    <property type="entry name" value="Trypsin-like serine proteases"/>
    <property type="match status" value="1"/>
</dbReference>
<keyword evidence="2" id="KW-0964">Secreted</keyword>
<accession>A0AAV4Q2E0</accession>
<feature type="domain" description="Peptidase S1" evidence="6">
    <location>
        <begin position="2"/>
        <end position="41"/>
    </location>
</feature>
<evidence type="ECO:0000259" key="6">
    <source>
        <dbReference type="Pfam" id="PF00089"/>
    </source>
</evidence>
<keyword evidence="3" id="KW-0645">Protease</keyword>
<dbReference type="InterPro" id="IPR050127">
    <property type="entry name" value="Serine_Proteases_S1"/>
</dbReference>
<evidence type="ECO:0000256" key="1">
    <source>
        <dbReference type="ARBA" id="ARBA00004613"/>
    </source>
</evidence>
<dbReference type="PANTHER" id="PTHR24264:SF65">
    <property type="entry name" value="SRCR DOMAIN-CONTAINING PROTEIN"/>
    <property type="match status" value="1"/>
</dbReference>
<proteinExistence type="predicted"/>
<dbReference type="Pfam" id="PF00089">
    <property type="entry name" value="Trypsin"/>
    <property type="match status" value="1"/>
</dbReference>
<comment type="caution">
    <text evidence="7">The sequence shown here is derived from an EMBL/GenBank/DDBJ whole genome shotgun (WGS) entry which is preliminary data.</text>
</comment>
<keyword evidence="4" id="KW-0378">Hydrolase</keyword>
<dbReference type="GO" id="GO:0006508">
    <property type="term" value="P:proteolysis"/>
    <property type="evidence" value="ECO:0007669"/>
    <property type="project" value="UniProtKB-KW"/>
</dbReference>
<gene>
    <name evidence="7" type="ORF">CEXT_734541</name>
</gene>
<keyword evidence="5" id="KW-0720">Serine protease</keyword>
<evidence type="ECO:0000313" key="7">
    <source>
        <dbReference type="EMBL" id="GIY02547.1"/>
    </source>
</evidence>
<keyword evidence="8" id="KW-1185">Reference proteome</keyword>
<dbReference type="SUPFAM" id="SSF50494">
    <property type="entry name" value="Trypsin-like serine proteases"/>
    <property type="match status" value="1"/>
</dbReference>
<dbReference type="InterPro" id="IPR001254">
    <property type="entry name" value="Trypsin_dom"/>
</dbReference>
<evidence type="ECO:0000256" key="5">
    <source>
        <dbReference type="ARBA" id="ARBA00022825"/>
    </source>
</evidence>
<dbReference type="PANTHER" id="PTHR24264">
    <property type="entry name" value="TRYPSIN-RELATED"/>
    <property type="match status" value="1"/>
</dbReference>
<sequence>SDSGGPLMIPLNNDSWTVIGIVSFGYRCAEPGFPGVYTRVTH</sequence>